<reference evidence="3 4" key="1">
    <citation type="submission" date="2019-02" db="EMBL/GenBank/DDBJ databases">
        <title>Deep-cultivation of Planctomycetes and their phenomic and genomic characterization uncovers novel biology.</title>
        <authorList>
            <person name="Wiegand S."/>
            <person name="Jogler M."/>
            <person name="Boedeker C."/>
            <person name="Pinto D."/>
            <person name="Vollmers J."/>
            <person name="Rivas-Marin E."/>
            <person name="Kohn T."/>
            <person name="Peeters S.H."/>
            <person name="Heuer A."/>
            <person name="Rast P."/>
            <person name="Oberbeckmann S."/>
            <person name="Bunk B."/>
            <person name="Jeske O."/>
            <person name="Meyerdierks A."/>
            <person name="Storesund J.E."/>
            <person name="Kallscheuer N."/>
            <person name="Luecker S."/>
            <person name="Lage O.M."/>
            <person name="Pohl T."/>
            <person name="Merkel B.J."/>
            <person name="Hornburger P."/>
            <person name="Mueller R.-W."/>
            <person name="Bruemmer F."/>
            <person name="Labrenz M."/>
            <person name="Spormann A.M."/>
            <person name="Op Den Camp H."/>
            <person name="Overmann J."/>
            <person name="Amann R."/>
            <person name="Jetten M.S.M."/>
            <person name="Mascher T."/>
            <person name="Medema M.H."/>
            <person name="Devos D.P."/>
            <person name="Kaster A.-K."/>
            <person name="Ovreas L."/>
            <person name="Rohde M."/>
            <person name="Galperin M.Y."/>
            <person name="Jogler C."/>
        </authorList>
    </citation>
    <scope>NUCLEOTIDE SEQUENCE [LARGE SCALE GENOMIC DNA]</scope>
    <source>
        <strain evidence="3 4">CA13</strain>
    </source>
</reference>
<dbReference type="EMBL" id="SJPJ01000001">
    <property type="protein sequence ID" value="TWT84097.1"/>
    <property type="molecule type" value="Genomic_DNA"/>
</dbReference>
<evidence type="ECO:0000256" key="2">
    <source>
        <dbReference type="SAM" id="SignalP"/>
    </source>
</evidence>
<keyword evidence="1" id="KW-0812">Transmembrane</keyword>
<proteinExistence type="predicted"/>
<protein>
    <recommendedName>
        <fullName evidence="5">Flagellar MS-ring protein</fullName>
    </recommendedName>
</protein>
<keyword evidence="4" id="KW-1185">Reference proteome</keyword>
<comment type="caution">
    <text evidence="3">The sequence shown here is derived from an EMBL/GenBank/DDBJ whole genome shotgun (WGS) entry which is preliminary data.</text>
</comment>
<evidence type="ECO:0000256" key="1">
    <source>
        <dbReference type="SAM" id="Phobius"/>
    </source>
</evidence>
<evidence type="ECO:0008006" key="5">
    <source>
        <dbReference type="Google" id="ProtNLM"/>
    </source>
</evidence>
<feature type="signal peptide" evidence="2">
    <location>
        <begin position="1"/>
        <end position="18"/>
    </location>
</feature>
<evidence type="ECO:0000313" key="3">
    <source>
        <dbReference type="EMBL" id="TWT84097.1"/>
    </source>
</evidence>
<keyword evidence="1" id="KW-0472">Membrane</keyword>
<evidence type="ECO:0000313" key="4">
    <source>
        <dbReference type="Proteomes" id="UP000315010"/>
    </source>
</evidence>
<organism evidence="3 4">
    <name type="scientific">Novipirellula herctigrandis</name>
    <dbReference type="NCBI Taxonomy" id="2527986"/>
    <lineage>
        <taxon>Bacteria</taxon>
        <taxon>Pseudomonadati</taxon>
        <taxon>Planctomycetota</taxon>
        <taxon>Planctomycetia</taxon>
        <taxon>Pirellulales</taxon>
        <taxon>Pirellulaceae</taxon>
        <taxon>Novipirellula</taxon>
    </lineage>
</organism>
<dbReference type="RefSeq" id="WP_146401643.1">
    <property type="nucleotide sequence ID" value="NZ_SJPJ01000001.1"/>
</dbReference>
<sequence length="249" mass="27464" precursor="true">MLRFILLLFCLLPISAKAMEHSGITARFEPPQVHPGDVCTLIVEMDRDTFGQFELHVPAHSQLHVVSVLRVPVSLANGRYRQRQCLQLQPLSSGEVTINEAQVELTDANGTQTISLPMVMLQVLPLEATDLNDAPESLPGTIDESNGKSPAFLIGGILLCGILLVAVTILCKRLLRDSNLEAHLKYDPALEAVEKLQSGVVPKRSLEQILAQRDFHISPELRCEIEEAVYGQHCQPAALLASLRKELMH</sequence>
<feature type="transmembrane region" description="Helical" evidence="1">
    <location>
        <begin position="151"/>
        <end position="171"/>
    </location>
</feature>
<dbReference type="Proteomes" id="UP000315010">
    <property type="component" value="Unassembled WGS sequence"/>
</dbReference>
<dbReference type="OrthoDB" id="273126at2"/>
<keyword evidence="1" id="KW-1133">Transmembrane helix</keyword>
<keyword evidence="2" id="KW-0732">Signal</keyword>
<accession>A0A5C5ZAI5</accession>
<gene>
    <name evidence="3" type="ORF">CA13_55730</name>
</gene>
<feature type="chain" id="PRO_5022699544" description="Flagellar MS-ring protein" evidence="2">
    <location>
        <begin position="19"/>
        <end position="249"/>
    </location>
</feature>
<dbReference type="AlphaFoldDB" id="A0A5C5ZAI5"/>
<name>A0A5C5ZAI5_9BACT</name>